<protein>
    <submittedName>
        <fullName evidence="1">Alpha-methylacyl-CoA racemase</fullName>
        <ecNumber evidence="1">5.1.99.4</ecNumber>
    </submittedName>
</protein>
<evidence type="ECO:0000313" key="2">
    <source>
        <dbReference type="Proteomes" id="UP000515733"/>
    </source>
</evidence>
<keyword evidence="2" id="KW-1185">Reference proteome</keyword>
<dbReference type="Gene3D" id="3.40.50.10540">
    <property type="entry name" value="Crotonobetainyl-coa:carnitine coa-transferase, domain 1"/>
    <property type="match status" value="2"/>
</dbReference>
<dbReference type="SUPFAM" id="SSF89796">
    <property type="entry name" value="CoA-transferase family III (CaiB/BaiF)"/>
    <property type="match status" value="1"/>
</dbReference>
<dbReference type="PANTHER" id="PTHR48228:SF5">
    <property type="entry name" value="ALPHA-METHYLACYL-COA RACEMASE"/>
    <property type="match status" value="1"/>
</dbReference>
<dbReference type="EC" id="5.1.99.4" evidence="1"/>
<dbReference type="Gene3D" id="3.30.1540.10">
    <property type="entry name" value="formyl-coa transferase, domain 3"/>
    <property type="match status" value="1"/>
</dbReference>
<proteinExistence type="predicted"/>
<dbReference type="KEGG" id="doe:DENOEST_2576"/>
<dbReference type="InterPro" id="IPR003673">
    <property type="entry name" value="CoA-Trfase_fam_III"/>
</dbReference>
<reference evidence="1 2" key="1">
    <citation type="submission" date="2020-03" db="EMBL/GenBank/DDBJ databases">
        <authorList>
            <consortium name="Genoscope - CEA"/>
            <person name="William W."/>
        </authorList>
    </citation>
    <scope>NUCLEOTIDE SEQUENCE [LARGE SCALE GENOMIC DNA]</scope>
    <source>
        <strain evidence="2">DSM 16959</strain>
    </source>
</reference>
<dbReference type="EMBL" id="LR778301">
    <property type="protein sequence ID" value="CAB1369741.1"/>
    <property type="molecule type" value="Genomic_DNA"/>
</dbReference>
<dbReference type="InterPro" id="IPR023606">
    <property type="entry name" value="CoA-Trfase_III_dom_1_sf"/>
</dbReference>
<dbReference type="PANTHER" id="PTHR48228">
    <property type="entry name" value="SUCCINYL-COA--D-CITRAMALATE COA-TRANSFERASE"/>
    <property type="match status" value="1"/>
</dbReference>
<dbReference type="Pfam" id="PF02515">
    <property type="entry name" value="CoA_transf_3"/>
    <property type="match status" value="1"/>
</dbReference>
<keyword evidence="1" id="KW-0413">Isomerase</keyword>
<dbReference type="AlphaFoldDB" id="A0A6S6XZW5"/>
<gene>
    <name evidence="1" type="ORF">DENOEST_2576</name>
</gene>
<evidence type="ECO:0000313" key="1">
    <source>
        <dbReference type="EMBL" id="CAB1369741.1"/>
    </source>
</evidence>
<dbReference type="GO" id="GO:0008111">
    <property type="term" value="F:alpha-methylacyl-CoA racemase activity"/>
    <property type="evidence" value="ECO:0007669"/>
    <property type="project" value="UniProtKB-EC"/>
</dbReference>
<dbReference type="InterPro" id="IPR044855">
    <property type="entry name" value="CoA-Trfase_III_dom3_sf"/>
</dbReference>
<dbReference type="Proteomes" id="UP000515733">
    <property type="component" value="Chromosome"/>
</dbReference>
<dbReference type="RefSeq" id="WP_145771104.1">
    <property type="nucleotide sequence ID" value="NZ_LR778301.1"/>
</dbReference>
<sequence>MTKETKPLSGIRILDFSQYLPGPLCTQHLGDLGADVIKIENRKGGDLSRPTPDGSTSQMFLKVNRNKRSLAVDLRQPEGIDIIRRLVKEVDVLVEGFRPGVMDKLGLGYGALSALNPRLVYCAITGYGQDGPFREFGGHDINYQSLSGVLEQSGAAGGPPAPGGFQIADIAGGSLTSAMSILAALVDAQRSGQGRFVDVSMTDAALACMVMGLSTMDSFGNGRPLPRGEDYTNGRLPCYGVYETADGRHVALGALEPQFWQAFCTAVARPDLMAKGWALGAEGETAKAEIAALIKDRSLQAWSELLFTVDGCATPVLRLDEVLEHPLTRARGMVHEGLSPEGKPYRQFAFPAKMSGYQFSVDRNPPALGEHNDELLKSLGYGDEEIAALHSRNVA</sequence>
<dbReference type="InterPro" id="IPR050509">
    <property type="entry name" value="CoA-transferase_III"/>
</dbReference>
<organism evidence="1 2">
    <name type="scientific">Denitratisoma oestradiolicum</name>
    <dbReference type="NCBI Taxonomy" id="311182"/>
    <lineage>
        <taxon>Bacteria</taxon>
        <taxon>Pseudomonadati</taxon>
        <taxon>Pseudomonadota</taxon>
        <taxon>Betaproteobacteria</taxon>
        <taxon>Nitrosomonadales</taxon>
        <taxon>Sterolibacteriaceae</taxon>
        <taxon>Denitratisoma</taxon>
    </lineage>
</organism>
<accession>A0A6S6XZW5</accession>
<dbReference type="OrthoDB" id="5294844at2"/>
<name>A0A6S6XZW5_9PROT</name>